<evidence type="ECO:0000313" key="2">
    <source>
        <dbReference type="Proteomes" id="UP001283361"/>
    </source>
</evidence>
<organism evidence="1 2">
    <name type="scientific">Elysia crispata</name>
    <name type="common">lettuce slug</name>
    <dbReference type="NCBI Taxonomy" id="231223"/>
    <lineage>
        <taxon>Eukaryota</taxon>
        <taxon>Metazoa</taxon>
        <taxon>Spiralia</taxon>
        <taxon>Lophotrochozoa</taxon>
        <taxon>Mollusca</taxon>
        <taxon>Gastropoda</taxon>
        <taxon>Heterobranchia</taxon>
        <taxon>Euthyneura</taxon>
        <taxon>Panpulmonata</taxon>
        <taxon>Sacoglossa</taxon>
        <taxon>Placobranchoidea</taxon>
        <taxon>Plakobranchidae</taxon>
        <taxon>Elysia</taxon>
    </lineage>
</organism>
<reference evidence="1" key="1">
    <citation type="journal article" date="2023" name="G3 (Bethesda)">
        <title>A reference genome for the long-term kleptoplast-retaining sea slug Elysia crispata morphotype clarki.</title>
        <authorList>
            <person name="Eastman K.E."/>
            <person name="Pendleton A.L."/>
            <person name="Shaikh M.A."/>
            <person name="Suttiyut T."/>
            <person name="Ogas R."/>
            <person name="Tomko P."/>
            <person name="Gavelis G."/>
            <person name="Widhalm J.R."/>
            <person name="Wisecaver J.H."/>
        </authorList>
    </citation>
    <scope>NUCLEOTIDE SEQUENCE</scope>
    <source>
        <strain evidence="1">ECLA1</strain>
    </source>
</reference>
<protein>
    <submittedName>
        <fullName evidence="1">Uncharacterized protein</fullName>
    </submittedName>
</protein>
<sequence length="120" mass="13087">MSTFSYNNSSSKQHPPPIERLYHFDTFMTAGGQAETAARGHLTEEMGGPEEILFPRRDRYVMVTIKHSDAQTAEGGGGGLADCAPLVTFYTVLYIKSSVEFYSSLDRIAVVSASVASCKQ</sequence>
<comment type="caution">
    <text evidence="1">The sequence shown here is derived from an EMBL/GenBank/DDBJ whole genome shotgun (WGS) entry which is preliminary data.</text>
</comment>
<evidence type="ECO:0000313" key="1">
    <source>
        <dbReference type="EMBL" id="KAK3767823.1"/>
    </source>
</evidence>
<proteinExistence type="predicted"/>
<keyword evidence="2" id="KW-1185">Reference proteome</keyword>
<dbReference type="EMBL" id="JAWDGP010004106">
    <property type="protein sequence ID" value="KAK3767823.1"/>
    <property type="molecule type" value="Genomic_DNA"/>
</dbReference>
<accession>A0AAE0ZEF8</accession>
<dbReference type="Proteomes" id="UP001283361">
    <property type="component" value="Unassembled WGS sequence"/>
</dbReference>
<gene>
    <name evidence="1" type="ORF">RRG08_053966</name>
</gene>
<name>A0AAE0ZEF8_9GAST</name>
<dbReference type="AlphaFoldDB" id="A0AAE0ZEF8"/>